<feature type="region of interest" description="Disordered" evidence="1">
    <location>
        <begin position="1"/>
        <end position="31"/>
    </location>
</feature>
<dbReference type="AlphaFoldDB" id="A0A8B3CT75"/>
<reference evidence="3" key="1">
    <citation type="submission" date="2018-05" db="EMBL/GenBank/DDBJ databases">
        <title>Leptospira yasudae sp. nov. and Leptospira stimsonii sp. nov., two pathogenic species of the genus Leptospira isolated from environmental sources.</title>
        <authorList>
            <person name="Casanovas-Massana A."/>
            <person name="Hamond C."/>
            <person name="Santos L.A."/>
            <person name="Hacker K.P."/>
            <person name="Balassiano I."/>
            <person name="Medeiros M.A."/>
            <person name="Reis M.G."/>
            <person name="Ko A.I."/>
            <person name="Wunder E.A."/>
        </authorList>
    </citation>
    <scope>NUCLEOTIDE SEQUENCE [LARGE SCALE GENOMIC DNA]</scope>
    <source>
        <strain evidence="3">AMB6-RJ</strain>
    </source>
</reference>
<gene>
    <name evidence="2" type="ORF">DLM78_00005</name>
</gene>
<protein>
    <submittedName>
        <fullName evidence="2">Uncharacterized protein</fullName>
    </submittedName>
</protein>
<accession>A0A8B3CT75</accession>
<evidence type="ECO:0000313" key="3">
    <source>
        <dbReference type="Proteomes" id="UP000266669"/>
    </source>
</evidence>
<feature type="compositionally biased region" description="Low complexity" evidence="1">
    <location>
        <begin position="16"/>
        <end position="27"/>
    </location>
</feature>
<feature type="region of interest" description="Disordered" evidence="1">
    <location>
        <begin position="98"/>
        <end position="120"/>
    </location>
</feature>
<feature type="non-terminal residue" evidence="2">
    <location>
        <position position="1"/>
    </location>
</feature>
<organism evidence="2 3">
    <name type="scientific">Leptospira stimsonii</name>
    <dbReference type="NCBI Taxonomy" id="2202203"/>
    <lineage>
        <taxon>Bacteria</taxon>
        <taxon>Pseudomonadati</taxon>
        <taxon>Spirochaetota</taxon>
        <taxon>Spirochaetia</taxon>
        <taxon>Leptospirales</taxon>
        <taxon>Leptospiraceae</taxon>
        <taxon>Leptospira</taxon>
    </lineage>
</organism>
<dbReference type="EMBL" id="QHCS01000001">
    <property type="protein sequence ID" value="RHX87448.1"/>
    <property type="molecule type" value="Genomic_DNA"/>
</dbReference>
<comment type="caution">
    <text evidence="2">The sequence shown here is derived from an EMBL/GenBank/DDBJ whole genome shotgun (WGS) entry which is preliminary data.</text>
</comment>
<name>A0A8B3CT75_9LEPT</name>
<proteinExistence type="predicted"/>
<evidence type="ECO:0000313" key="2">
    <source>
        <dbReference type="EMBL" id="RHX87448.1"/>
    </source>
</evidence>
<sequence>RSAQSESRAAQERNNQQQGADAIAGAGVETQRREENILDHVLSSAGEALGNAWDGAKNALGFGPDKVVMMPAMGGISGNNEKITLGQMDIKVNKGQEGESFFRTPPKGLQGSETDKVYTNMHDPNQKIDKIDWDYSKDNKMHNSKQKGQADLYAKEGTPLSVMHSRDGNFELLKIENRGEIGGNSALVQFKDASGQLRQIRFNHIQDTFPSYVKEHFKARDAGPLLMQNGTVFGRVGVTGNAWVGNVIKGKGISGPDSHTHTVFYDTPGVQNTSTDVPEWLKPAIGFQGNIKNGGN</sequence>
<dbReference type="Proteomes" id="UP000266669">
    <property type="component" value="Unassembled WGS sequence"/>
</dbReference>
<evidence type="ECO:0000256" key="1">
    <source>
        <dbReference type="SAM" id="MobiDB-lite"/>
    </source>
</evidence>
<feature type="compositionally biased region" description="Polar residues" evidence="1">
    <location>
        <begin position="1"/>
        <end position="15"/>
    </location>
</feature>